<dbReference type="Proteomes" id="UP000790787">
    <property type="component" value="Chromosome 16"/>
</dbReference>
<gene>
    <name evidence="2" type="primary">LOC107782475</name>
</gene>
<dbReference type="PANTHER" id="PTHR11697:SF230">
    <property type="entry name" value="ZINC FINGER, MYM DOMAIN CONTAINING 1"/>
    <property type="match status" value="1"/>
</dbReference>
<evidence type="ECO:0000313" key="2">
    <source>
        <dbReference type="RefSeq" id="XP_016458847.2"/>
    </source>
</evidence>
<dbReference type="RefSeq" id="XP_016458847.2">
    <property type="nucleotide sequence ID" value="XM_016603361.2"/>
</dbReference>
<dbReference type="PaxDb" id="4097-A0A1S3Z3U6"/>
<evidence type="ECO:0000313" key="1">
    <source>
        <dbReference type="Proteomes" id="UP000790787"/>
    </source>
</evidence>
<dbReference type="AlphaFoldDB" id="A0A1S3Z3U6"/>
<dbReference type="OMA" id="IMMLTEY"/>
<dbReference type="OrthoDB" id="118159at2759"/>
<dbReference type="KEGG" id="nta:107782475"/>
<protein>
    <submittedName>
        <fullName evidence="2">Uncharacterized protein LOC107782475</fullName>
    </submittedName>
</protein>
<organism evidence="1 2">
    <name type="scientific">Nicotiana tabacum</name>
    <name type="common">Common tobacco</name>
    <dbReference type="NCBI Taxonomy" id="4097"/>
    <lineage>
        <taxon>Eukaryota</taxon>
        <taxon>Viridiplantae</taxon>
        <taxon>Streptophyta</taxon>
        <taxon>Embryophyta</taxon>
        <taxon>Tracheophyta</taxon>
        <taxon>Spermatophyta</taxon>
        <taxon>Magnoliopsida</taxon>
        <taxon>eudicotyledons</taxon>
        <taxon>Gunneridae</taxon>
        <taxon>Pentapetalae</taxon>
        <taxon>asterids</taxon>
        <taxon>lamiids</taxon>
        <taxon>Solanales</taxon>
        <taxon>Solanaceae</taxon>
        <taxon>Nicotianoideae</taxon>
        <taxon>Nicotianeae</taxon>
        <taxon>Nicotiana</taxon>
    </lineage>
</organism>
<dbReference type="STRING" id="4097.A0A1S3Z3U6"/>
<dbReference type="RefSeq" id="XP_016458847.1">
    <property type="nucleotide sequence ID" value="XM_016603361.1"/>
</dbReference>
<dbReference type="PANTHER" id="PTHR11697">
    <property type="entry name" value="GENERAL TRANSCRIPTION FACTOR 2-RELATED ZINC FINGER PROTEIN"/>
    <property type="match status" value="1"/>
</dbReference>
<accession>A0A1S3Z3U6</accession>
<reference evidence="1" key="1">
    <citation type="journal article" date="2014" name="Nat. Commun.">
        <title>The tobacco genome sequence and its comparison with those of tomato and potato.</title>
        <authorList>
            <person name="Sierro N."/>
            <person name="Battey J.N."/>
            <person name="Ouadi S."/>
            <person name="Bakaher N."/>
            <person name="Bovet L."/>
            <person name="Willig A."/>
            <person name="Goepfert S."/>
            <person name="Peitsch M.C."/>
            <person name="Ivanov N.V."/>
        </authorList>
    </citation>
    <scope>NUCLEOTIDE SEQUENCE [LARGE SCALE GENOMIC DNA]</scope>
</reference>
<dbReference type="GeneID" id="107782475"/>
<reference evidence="2" key="2">
    <citation type="submission" date="2025-08" db="UniProtKB">
        <authorList>
            <consortium name="RefSeq"/>
        </authorList>
    </citation>
    <scope>IDENTIFICATION</scope>
    <source>
        <tissue evidence="2">Leaf</tissue>
    </source>
</reference>
<sequence length="212" mass="24928">MRESELKSLMNEVYSFCGKHDIMILKMDEDYPRSKRKKSEVSYAHHFRVEVFYAVIDLLLHELNRRFDVVTSDLLLGMTCLNMVDSFANFDKDRIMMLTEYYPSEFDDNKLRDLSFQLYSFIVYARTCDRKFVNLKGIKDLAIVMAKTKLDQTWCHIYLLVKLTLILPVATASVERTFSSMKLIKNNLCNSISEEFLNGCLVFNMSVRYLQL</sequence>
<name>A0A1S3Z3U6_TOBAC</name>
<proteinExistence type="predicted"/>
<keyword evidence="1" id="KW-1185">Reference proteome</keyword>
<dbReference type="InterPro" id="IPR055298">
    <property type="entry name" value="AtLOH3-like"/>
</dbReference>